<keyword evidence="15" id="KW-1185">Reference proteome</keyword>
<evidence type="ECO:0000256" key="8">
    <source>
        <dbReference type="ARBA" id="ARBA00022840"/>
    </source>
</evidence>
<dbReference type="GO" id="GO:0005524">
    <property type="term" value="F:ATP binding"/>
    <property type="evidence" value="ECO:0007669"/>
    <property type="project" value="UniProtKB-UniRule"/>
</dbReference>
<dbReference type="SUPFAM" id="SSF52540">
    <property type="entry name" value="P-loop containing nucleoside triphosphate hydrolases"/>
    <property type="match status" value="1"/>
</dbReference>
<dbReference type="EC" id="2.7.4.9" evidence="2 12"/>
<dbReference type="CDD" id="cd01672">
    <property type="entry name" value="TMPK"/>
    <property type="match status" value="1"/>
</dbReference>
<comment type="caution">
    <text evidence="14">The sequence shown here is derived from an EMBL/GenBank/DDBJ whole genome shotgun (WGS) entry which is preliminary data.</text>
</comment>
<dbReference type="InterPro" id="IPR018094">
    <property type="entry name" value="Thymidylate_kinase"/>
</dbReference>
<gene>
    <name evidence="12" type="primary">tmk</name>
    <name evidence="14" type="ORF">F9B74_02210</name>
</gene>
<dbReference type="Proteomes" id="UP000477651">
    <property type="component" value="Unassembled WGS sequence"/>
</dbReference>
<dbReference type="GO" id="GO:0006227">
    <property type="term" value="P:dUDP biosynthetic process"/>
    <property type="evidence" value="ECO:0007669"/>
    <property type="project" value="TreeGrafter"/>
</dbReference>
<dbReference type="Gene3D" id="3.40.50.300">
    <property type="entry name" value="P-loop containing nucleotide triphosphate hydrolases"/>
    <property type="match status" value="1"/>
</dbReference>
<proteinExistence type="inferred from homology"/>
<evidence type="ECO:0000313" key="14">
    <source>
        <dbReference type="EMBL" id="NEN75141.1"/>
    </source>
</evidence>
<protein>
    <recommendedName>
        <fullName evidence="3 12">Thymidylate kinase</fullName>
        <ecNumber evidence="2 12">2.7.4.9</ecNumber>
    </recommendedName>
    <alternativeName>
        <fullName evidence="9 12">dTMP kinase</fullName>
    </alternativeName>
</protein>
<feature type="domain" description="Thymidylate kinase-like" evidence="13">
    <location>
        <begin position="8"/>
        <end position="190"/>
    </location>
</feature>
<accession>A0A6L9Y420</accession>
<evidence type="ECO:0000256" key="2">
    <source>
        <dbReference type="ARBA" id="ARBA00012980"/>
    </source>
</evidence>
<dbReference type="InterPro" id="IPR027417">
    <property type="entry name" value="P-loop_NTPase"/>
</dbReference>
<comment type="similarity">
    <text evidence="1 12">Belongs to the thymidylate kinase family.</text>
</comment>
<keyword evidence="7 12" id="KW-0418">Kinase</keyword>
<keyword evidence="5 12" id="KW-0545">Nucleotide biosynthesis</keyword>
<evidence type="ECO:0000256" key="9">
    <source>
        <dbReference type="ARBA" id="ARBA00029962"/>
    </source>
</evidence>
<evidence type="ECO:0000256" key="4">
    <source>
        <dbReference type="ARBA" id="ARBA00022679"/>
    </source>
</evidence>
<comment type="catalytic activity">
    <reaction evidence="10 12">
        <text>dTMP + ATP = dTDP + ADP</text>
        <dbReference type="Rhea" id="RHEA:13517"/>
        <dbReference type="ChEBI" id="CHEBI:30616"/>
        <dbReference type="ChEBI" id="CHEBI:58369"/>
        <dbReference type="ChEBI" id="CHEBI:63528"/>
        <dbReference type="ChEBI" id="CHEBI:456216"/>
        <dbReference type="EC" id="2.7.4.9"/>
    </reaction>
</comment>
<evidence type="ECO:0000256" key="1">
    <source>
        <dbReference type="ARBA" id="ARBA00009776"/>
    </source>
</evidence>
<keyword evidence="8 12" id="KW-0067">ATP-binding</keyword>
<dbReference type="AlphaFoldDB" id="A0A6L9Y420"/>
<evidence type="ECO:0000256" key="7">
    <source>
        <dbReference type="ARBA" id="ARBA00022777"/>
    </source>
</evidence>
<dbReference type="InterPro" id="IPR018095">
    <property type="entry name" value="Thymidylate_kin_CS"/>
</dbReference>
<dbReference type="Pfam" id="PF02223">
    <property type="entry name" value="Thymidylate_kin"/>
    <property type="match status" value="1"/>
</dbReference>
<keyword evidence="4 12" id="KW-0808">Transferase</keyword>
<dbReference type="GO" id="GO:0006233">
    <property type="term" value="P:dTDP biosynthetic process"/>
    <property type="evidence" value="ECO:0007669"/>
    <property type="project" value="InterPro"/>
</dbReference>
<evidence type="ECO:0000256" key="3">
    <source>
        <dbReference type="ARBA" id="ARBA00017144"/>
    </source>
</evidence>
<dbReference type="HAMAP" id="MF_00165">
    <property type="entry name" value="Thymidylate_kinase"/>
    <property type="match status" value="1"/>
</dbReference>
<comment type="function">
    <text evidence="11 12">Phosphorylation of dTMP to form dTDP in both de novo and salvage pathways of dTTP synthesis.</text>
</comment>
<reference evidence="14 15" key="1">
    <citation type="submission" date="2020-02" db="EMBL/GenBank/DDBJ databases">
        <title>Pelistega sp. NLN82 were isolated from wild rodents of the Hainan Island.</title>
        <authorList>
            <person name="Niu N."/>
            <person name="Zhou J."/>
        </authorList>
    </citation>
    <scope>NUCLEOTIDE SEQUENCE [LARGE SCALE GENOMIC DNA]</scope>
    <source>
        <strain evidence="14 15">NLN82</strain>
    </source>
</reference>
<dbReference type="EMBL" id="JAAGYR010000003">
    <property type="protein sequence ID" value="NEN75141.1"/>
    <property type="molecule type" value="Genomic_DNA"/>
</dbReference>
<evidence type="ECO:0000256" key="11">
    <source>
        <dbReference type="ARBA" id="ARBA00057735"/>
    </source>
</evidence>
<dbReference type="GO" id="GO:0005829">
    <property type="term" value="C:cytosol"/>
    <property type="evidence" value="ECO:0007669"/>
    <property type="project" value="TreeGrafter"/>
</dbReference>
<dbReference type="GO" id="GO:0006235">
    <property type="term" value="P:dTTP biosynthetic process"/>
    <property type="evidence" value="ECO:0007669"/>
    <property type="project" value="UniProtKB-UniRule"/>
</dbReference>
<dbReference type="FunFam" id="3.40.50.300:FF:000225">
    <property type="entry name" value="Thymidylate kinase"/>
    <property type="match status" value="1"/>
</dbReference>
<evidence type="ECO:0000313" key="15">
    <source>
        <dbReference type="Proteomes" id="UP000477651"/>
    </source>
</evidence>
<evidence type="ECO:0000259" key="13">
    <source>
        <dbReference type="Pfam" id="PF02223"/>
    </source>
</evidence>
<keyword evidence="6 12" id="KW-0547">Nucleotide-binding</keyword>
<evidence type="ECO:0000256" key="5">
    <source>
        <dbReference type="ARBA" id="ARBA00022727"/>
    </source>
</evidence>
<evidence type="ECO:0000256" key="6">
    <source>
        <dbReference type="ARBA" id="ARBA00022741"/>
    </source>
</evidence>
<dbReference type="InterPro" id="IPR039430">
    <property type="entry name" value="Thymidylate_kin-like_dom"/>
</dbReference>
<dbReference type="PANTHER" id="PTHR10344:SF4">
    <property type="entry name" value="UMP-CMP KINASE 2, MITOCHONDRIAL"/>
    <property type="match status" value="1"/>
</dbReference>
<dbReference type="RefSeq" id="WP_163763884.1">
    <property type="nucleotide sequence ID" value="NZ_JAAGYR010000003.1"/>
</dbReference>
<sequence length="204" mass="23556">MSGLFITLEGVDGAGKSSHTEWLINYFQQKNKEVLLTREPGGTELGEQLRNILLNESMSQTTEVLLMFAARQESVDNIIKPALIENKVVISDRFTDSTFAYQGGGRAYDIYRLQQLATWVHADVNPHLTFLFDVPLEVARQRLSATRTMDRFEKEEETFFMNVRKMYLQLAQQQAERFVIIDATQSIETIRHYLKTVLDKRFAL</sequence>
<dbReference type="PROSITE" id="PS01331">
    <property type="entry name" value="THYMIDYLATE_KINASE"/>
    <property type="match status" value="1"/>
</dbReference>
<dbReference type="GO" id="GO:0004798">
    <property type="term" value="F:dTMP kinase activity"/>
    <property type="evidence" value="ECO:0007669"/>
    <property type="project" value="UniProtKB-UniRule"/>
</dbReference>
<organism evidence="14 15">
    <name type="scientific">Pelistega ratti</name>
    <dbReference type="NCBI Taxonomy" id="2652177"/>
    <lineage>
        <taxon>Bacteria</taxon>
        <taxon>Pseudomonadati</taxon>
        <taxon>Pseudomonadota</taxon>
        <taxon>Betaproteobacteria</taxon>
        <taxon>Burkholderiales</taxon>
        <taxon>Alcaligenaceae</taxon>
        <taxon>Pelistega</taxon>
    </lineage>
</organism>
<name>A0A6L9Y420_9BURK</name>
<feature type="binding site" evidence="12">
    <location>
        <begin position="10"/>
        <end position="17"/>
    </location>
    <ligand>
        <name>ATP</name>
        <dbReference type="ChEBI" id="CHEBI:30616"/>
    </ligand>
</feature>
<evidence type="ECO:0000256" key="10">
    <source>
        <dbReference type="ARBA" id="ARBA00048743"/>
    </source>
</evidence>
<evidence type="ECO:0000256" key="12">
    <source>
        <dbReference type="HAMAP-Rule" id="MF_00165"/>
    </source>
</evidence>
<dbReference type="NCBIfam" id="TIGR00041">
    <property type="entry name" value="DTMP_kinase"/>
    <property type="match status" value="1"/>
</dbReference>
<dbReference type="PANTHER" id="PTHR10344">
    <property type="entry name" value="THYMIDYLATE KINASE"/>
    <property type="match status" value="1"/>
</dbReference>